<evidence type="ECO:0000256" key="5">
    <source>
        <dbReference type="ARBA" id="ARBA00023098"/>
    </source>
</evidence>
<keyword evidence="3 7" id="KW-0808">Transferase</keyword>
<dbReference type="GO" id="GO:0016410">
    <property type="term" value="F:N-acyltransferase activity"/>
    <property type="evidence" value="ECO:0007669"/>
    <property type="project" value="InterPro"/>
</dbReference>
<dbReference type="EC" id="2.3.1.191" evidence="7"/>
<dbReference type="SUPFAM" id="SSF51161">
    <property type="entry name" value="Trimeric LpxA-like enzymes"/>
    <property type="match status" value="1"/>
</dbReference>
<keyword evidence="10" id="KW-1185">Reference proteome</keyword>
<dbReference type="PANTHER" id="PTHR43378:SF2">
    <property type="entry name" value="UDP-3-O-ACYLGLUCOSAMINE N-ACYLTRANSFERASE 1, MITOCHONDRIAL-RELATED"/>
    <property type="match status" value="1"/>
</dbReference>
<evidence type="ECO:0000256" key="1">
    <source>
        <dbReference type="ARBA" id="ARBA00022516"/>
    </source>
</evidence>
<dbReference type="CDD" id="cd03352">
    <property type="entry name" value="LbH_LpxD"/>
    <property type="match status" value="1"/>
</dbReference>
<evidence type="ECO:0000259" key="8">
    <source>
        <dbReference type="Pfam" id="PF04613"/>
    </source>
</evidence>
<dbReference type="InterPro" id="IPR011004">
    <property type="entry name" value="Trimer_LpxA-like_sf"/>
</dbReference>
<sequence>MARTLPSFLLSEIASLVKGRLVGDSELVINSLHTLESAKPGQLSFLANAKYVTSLSLTKASAVLVAENNLVNVPCAAVVVDDPYLAFAQLSKFFDWRVKASFGIASSAHISTSAQVHEQASIAPGVVLGDETIVEAGVYIGPNAVVGNRCIVAKDARIEAGAILYDDVHIGQRSLIHSGAVLGADGFGFAPTKSAWVKIFQLGGVRVGQDVEIGAGTTVDRGALDHTYIKDGVKLDNQIQVAHNVVIGEQTAIAGCTAIAGSTKIGRRCTIAGLSGIVGHLTIADNTHVTAMSLISKSVSQPGQVLSSGTGQELHRSWKKNVIRFKKLDSMAKRITALENKVDNFSSEG</sequence>
<feature type="domain" description="UDP-3-O-[3-hydroxymyristoyl] glucosamine N-acyltransferase non-repeat region" evidence="8">
    <location>
        <begin position="27"/>
        <end position="92"/>
    </location>
</feature>
<dbReference type="NCBIfam" id="TIGR01853">
    <property type="entry name" value="lipid_A_lpxD"/>
    <property type="match status" value="1"/>
</dbReference>
<dbReference type="UniPathway" id="UPA00973"/>
<organism evidence="9 10">
    <name type="scientific">Neptunomonas japonica JAMM 1380</name>
    <dbReference type="NCBI Taxonomy" id="1441457"/>
    <lineage>
        <taxon>Bacteria</taxon>
        <taxon>Pseudomonadati</taxon>
        <taxon>Pseudomonadota</taxon>
        <taxon>Gammaproteobacteria</taxon>
        <taxon>Oceanospirillales</taxon>
        <taxon>Oceanospirillaceae</taxon>
        <taxon>Neptunomonas</taxon>
    </lineage>
</organism>
<evidence type="ECO:0000256" key="2">
    <source>
        <dbReference type="ARBA" id="ARBA00022556"/>
    </source>
</evidence>
<protein>
    <recommendedName>
        <fullName evidence="7">UDP-3-O-acylglucosamine N-acyltransferase</fullName>
        <ecNumber evidence="7">2.3.1.191</ecNumber>
    </recommendedName>
</protein>
<evidence type="ECO:0000313" key="9">
    <source>
        <dbReference type="EMBL" id="BBB28538.1"/>
    </source>
</evidence>
<feature type="active site" description="Proton acceptor" evidence="7">
    <location>
        <position position="243"/>
    </location>
</feature>
<dbReference type="Gene3D" id="2.160.10.10">
    <property type="entry name" value="Hexapeptide repeat proteins"/>
    <property type="match status" value="1"/>
</dbReference>
<dbReference type="AlphaFoldDB" id="A0A7R6PFB3"/>
<dbReference type="Gene3D" id="3.40.1390.10">
    <property type="entry name" value="MurE/MurF, N-terminal domain"/>
    <property type="match status" value="1"/>
</dbReference>
<keyword evidence="1 7" id="KW-0444">Lipid biosynthesis</keyword>
<keyword evidence="5 7" id="KW-0443">Lipid metabolism</keyword>
<comment type="catalytic activity">
    <reaction evidence="7">
        <text>a UDP-3-O-[(3R)-3-hydroxyacyl]-alpha-D-glucosamine + a (3R)-hydroxyacyl-[ACP] = a UDP-2-N,3-O-bis[(3R)-3-hydroxyacyl]-alpha-D-glucosamine + holo-[ACP] + H(+)</text>
        <dbReference type="Rhea" id="RHEA:53836"/>
        <dbReference type="Rhea" id="RHEA-COMP:9685"/>
        <dbReference type="Rhea" id="RHEA-COMP:9945"/>
        <dbReference type="ChEBI" id="CHEBI:15378"/>
        <dbReference type="ChEBI" id="CHEBI:64479"/>
        <dbReference type="ChEBI" id="CHEBI:78827"/>
        <dbReference type="ChEBI" id="CHEBI:137740"/>
        <dbReference type="ChEBI" id="CHEBI:137748"/>
        <dbReference type="EC" id="2.3.1.191"/>
    </reaction>
</comment>
<comment type="function">
    <text evidence="7">Catalyzes the N-acylation of UDP-3-O-acylglucosamine using 3-hydroxyacyl-ACP as the acyl donor. Is involved in the biosynthesis of lipid A, a phosphorylated glycolipid that anchors the lipopolysaccharide to the outer membrane of the cell.</text>
</comment>
<evidence type="ECO:0000256" key="4">
    <source>
        <dbReference type="ARBA" id="ARBA00022737"/>
    </source>
</evidence>
<keyword evidence="2 7" id="KW-0441">Lipid A biosynthesis</keyword>
<dbReference type="GO" id="GO:0009245">
    <property type="term" value="P:lipid A biosynthetic process"/>
    <property type="evidence" value="ECO:0007669"/>
    <property type="project" value="UniProtKB-UniRule"/>
</dbReference>
<proteinExistence type="inferred from homology"/>
<comment type="subunit">
    <text evidence="7">Homotrimer.</text>
</comment>
<dbReference type="Proteomes" id="UP000595332">
    <property type="component" value="Chromosome"/>
</dbReference>
<dbReference type="PROSITE" id="PS00101">
    <property type="entry name" value="HEXAPEP_TRANSFERASES"/>
    <property type="match status" value="1"/>
</dbReference>
<dbReference type="EMBL" id="AP014546">
    <property type="protein sequence ID" value="BBB28538.1"/>
    <property type="molecule type" value="Genomic_DNA"/>
</dbReference>
<gene>
    <name evidence="7 9" type="primary">lpxD</name>
    <name evidence="9" type="ORF">NEJAP_0581</name>
</gene>
<dbReference type="NCBIfam" id="NF002060">
    <property type="entry name" value="PRK00892.1"/>
    <property type="match status" value="1"/>
</dbReference>
<evidence type="ECO:0000256" key="7">
    <source>
        <dbReference type="HAMAP-Rule" id="MF_00523"/>
    </source>
</evidence>
<accession>A0A7R6PFB3</accession>
<dbReference type="InterPro" id="IPR018357">
    <property type="entry name" value="Hexapep_transf_CS"/>
</dbReference>
<dbReference type="InterPro" id="IPR020573">
    <property type="entry name" value="UDP_GlcNAc_AcTrfase_non-rep"/>
</dbReference>
<evidence type="ECO:0000313" key="10">
    <source>
        <dbReference type="Proteomes" id="UP000595332"/>
    </source>
</evidence>
<evidence type="ECO:0000256" key="3">
    <source>
        <dbReference type="ARBA" id="ARBA00022679"/>
    </source>
</evidence>
<comment type="similarity">
    <text evidence="7">Belongs to the transferase hexapeptide repeat family. LpxD subfamily.</text>
</comment>
<dbReference type="PANTHER" id="PTHR43378">
    <property type="entry name" value="UDP-3-O-ACYLGLUCOSAMINE N-ACYLTRANSFERASE"/>
    <property type="match status" value="1"/>
</dbReference>
<keyword evidence="4 7" id="KW-0677">Repeat</keyword>
<dbReference type="GO" id="GO:0103118">
    <property type="term" value="F:UDP-3-O-[(3R)-3-hydroxyacyl]-glucosamine N-acyltransferase activity"/>
    <property type="evidence" value="ECO:0007669"/>
    <property type="project" value="UniProtKB-EC"/>
</dbReference>
<keyword evidence="6 7" id="KW-0012">Acyltransferase</keyword>
<comment type="pathway">
    <text evidence="7">Bacterial outer membrane biogenesis; LPS lipid A biosynthesis.</text>
</comment>
<dbReference type="GO" id="GO:0016020">
    <property type="term" value="C:membrane"/>
    <property type="evidence" value="ECO:0007669"/>
    <property type="project" value="GOC"/>
</dbReference>
<dbReference type="HAMAP" id="MF_00523">
    <property type="entry name" value="LpxD"/>
    <property type="match status" value="1"/>
</dbReference>
<dbReference type="Pfam" id="PF04613">
    <property type="entry name" value="LpxD"/>
    <property type="match status" value="1"/>
</dbReference>
<dbReference type="RefSeq" id="WP_201349228.1">
    <property type="nucleotide sequence ID" value="NZ_AP014546.1"/>
</dbReference>
<dbReference type="InterPro" id="IPR007691">
    <property type="entry name" value="LpxD"/>
</dbReference>
<reference evidence="9 10" key="1">
    <citation type="journal article" date="2008" name="Int. J. Syst. Evol. Microbiol.">
        <title>Neptunomonas japonica sp. nov., an Osedax japonicus symbiont-like bacterium isolated from sediment adjacent to sperm whale carcasses off Kagoshima, Japan.</title>
        <authorList>
            <person name="Miyazaki M."/>
            <person name="Nogi Y."/>
            <person name="Fujiwara Y."/>
            <person name="Kawato M."/>
            <person name="Kubokawa K."/>
            <person name="Horikoshi K."/>
        </authorList>
    </citation>
    <scope>NUCLEOTIDE SEQUENCE [LARGE SCALE GENOMIC DNA]</scope>
    <source>
        <strain evidence="9 10">JAMM 1380</strain>
    </source>
</reference>
<evidence type="ECO:0000256" key="6">
    <source>
        <dbReference type="ARBA" id="ARBA00023315"/>
    </source>
</evidence>
<dbReference type="KEGG" id="njp:NEJAP_0581"/>
<dbReference type="Gene3D" id="1.20.5.170">
    <property type="match status" value="1"/>
</dbReference>
<name>A0A7R6PFB3_9GAMM</name>